<protein>
    <submittedName>
        <fullName evidence="2">Uncharacterized protein</fullName>
    </submittedName>
</protein>
<dbReference type="EMBL" id="BBMN01000011">
    <property type="protein sequence ID" value="GAL06497.1"/>
    <property type="molecule type" value="Genomic_DNA"/>
</dbReference>
<accession>A0A090RG39</accession>
<sequence>MPVLPFSSPYTTLKTESESTPISFKSGKNSHDHSQYEMKCM</sequence>
<proteinExistence type="predicted"/>
<evidence type="ECO:0000313" key="2">
    <source>
        <dbReference type="EMBL" id="GAL06497.1"/>
    </source>
</evidence>
<evidence type="ECO:0000256" key="1">
    <source>
        <dbReference type="SAM" id="MobiDB-lite"/>
    </source>
</evidence>
<dbReference type="Proteomes" id="UP000029227">
    <property type="component" value="Unassembled WGS sequence"/>
</dbReference>
<feature type="region of interest" description="Disordered" evidence="1">
    <location>
        <begin position="1"/>
        <end position="41"/>
    </location>
</feature>
<feature type="compositionally biased region" description="Polar residues" evidence="1">
    <location>
        <begin position="8"/>
        <end position="27"/>
    </location>
</feature>
<dbReference type="AlphaFoldDB" id="A0A090RG39"/>
<evidence type="ECO:0000313" key="3">
    <source>
        <dbReference type="Proteomes" id="UP000029227"/>
    </source>
</evidence>
<comment type="caution">
    <text evidence="2">The sequence shown here is derived from an EMBL/GenBank/DDBJ whole genome shotgun (WGS) entry which is preliminary data.</text>
</comment>
<feature type="compositionally biased region" description="Basic and acidic residues" evidence="1">
    <location>
        <begin position="29"/>
        <end position="41"/>
    </location>
</feature>
<gene>
    <name evidence="2" type="ORF">JCM19237_2588</name>
</gene>
<organism evidence="2 3">
    <name type="scientific">Photobacterium aphoticum</name>
    <dbReference type="NCBI Taxonomy" id="754436"/>
    <lineage>
        <taxon>Bacteria</taxon>
        <taxon>Pseudomonadati</taxon>
        <taxon>Pseudomonadota</taxon>
        <taxon>Gammaproteobacteria</taxon>
        <taxon>Vibrionales</taxon>
        <taxon>Vibrionaceae</taxon>
        <taxon>Photobacterium</taxon>
    </lineage>
</organism>
<dbReference type="STRING" id="754436.JCM19237_2588"/>
<reference evidence="2 3" key="1">
    <citation type="journal article" date="2014" name="Genome Announc.">
        <title>Draft Genome Sequences of Two Vibrionaceae Species, Vibrio ponticus C121 and Photobacterium aphoticum C119, Isolated as Coral Reef Microbiota.</title>
        <authorList>
            <person name="Al-saari N."/>
            <person name="Meirelles P.M."/>
            <person name="Mino S."/>
            <person name="Suda W."/>
            <person name="Oshima K."/>
            <person name="Hattori M."/>
            <person name="Ohkuma M."/>
            <person name="Thompson F.L."/>
            <person name="Gomez-Gil B."/>
            <person name="Sawabe T."/>
            <person name="Sawabe T."/>
        </authorList>
    </citation>
    <scope>NUCLEOTIDE SEQUENCE [LARGE SCALE GENOMIC DNA]</scope>
    <source>
        <strain evidence="2 3">JCM 19237</strain>
    </source>
</reference>
<name>A0A090RG39_9GAMM</name>